<accession>A0A382VJ86</accession>
<sequence length="24" mass="2807">MDQDFIQNNFSSIAKQILFSYLAL</sequence>
<dbReference type="AlphaFoldDB" id="A0A382VJ86"/>
<name>A0A382VJ86_9ZZZZ</name>
<proteinExistence type="predicted"/>
<reference evidence="1" key="1">
    <citation type="submission" date="2018-05" db="EMBL/GenBank/DDBJ databases">
        <authorList>
            <person name="Lanie J.A."/>
            <person name="Ng W.-L."/>
            <person name="Kazmierczak K.M."/>
            <person name="Andrzejewski T.M."/>
            <person name="Davidsen T.M."/>
            <person name="Wayne K.J."/>
            <person name="Tettelin H."/>
            <person name="Glass J.I."/>
            <person name="Rusch D."/>
            <person name="Podicherti R."/>
            <person name="Tsui H.-C.T."/>
            <person name="Winkler M.E."/>
        </authorList>
    </citation>
    <scope>NUCLEOTIDE SEQUENCE</scope>
</reference>
<dbReference type="EMBL" id="UINC01152415">
    <property type="protein sequence ID" value="SVD46589.1"/>
    <property type="molecule type" value="Genomic_DNA"/>
</dbReference>
<evidence type="ECO:0000313" key="1">
    <source>
        <dbReference type="EMBL" id="SVD46589.1"/>
    </source>
</evidence>
<gene>
    <name evidence="1" type="ORF">METZ01_LOCUS399443</name>
</gene>
<protein>
    <submittedName>
        <fullName evidence="1">Uncharacterized protein</fullName>
    </submittedName>
</protein>
<organism evidence="1">
    <name type="scientific">marine metagenome</name>
    <dbReference type="NCBI Taxonomy" id="408172"/>
    <lineage>
        <taxon>unclassified sequences</taxon>
        <taxon>metagenomes</taxon>
        <taxon>ecological metagenomes</taxon>
    </lineage>
</organism>